<protein>
    <submittedName>
        <fullName evidence="14">ABC transporter</fullName>
    </submittedName>
</protein>
<feature type="transmembrane region" description="Helical" evidence="11">
    <location>
        <begin position="161"/>
        <end position="180"/>
    </location>
</feature>
<evidence type="ECO:0000256" key="2">
    <source>
        <dbReference type="ARBA" id="ARBA00022448"/>
    </source>
</evidence>
<organism evidence="14 15">
    <name type="scientific">Saccharopolyspora thermophila</name>
    <dbReference type="NCBI Taxonomy" id="89367"/>
    <lineage>
        <taxon>Bacteria</taxon>
        <taxon>Bacillati</taxon>
        <taxon>Actinomycetota</taxon>
        <taxon>Actinomycetes</taxon>
        <taxon>Pseudonocardiales</taxon>
        <taxon>Pseudonocardiaceae</taxon>
        <taxon>Saccharopolyspora</taxon>
    </lineage>
</organism>
<name>A0A917K8R9_9PSEU</name>
<evidence type="ECO:0000256" key="11">
    <source>
        <dbReference type="SAM" id="Phobius"/>
    </source>
</evidence>
<accession>A0A917K8R9</accession>
<dbReference type="InterPro" id="IPR017871">
    <property type="entry name" value="ABC_transporter-like_CS"/>
</dbReference>
<feature type="region of interest" description="Disordered" evidence="10">
    <location>
        <begin position="589"/>
        <end position="610"/>
    </location>
</feature>
<dbReference type="PANTHER" id="PTHR43394:SF1">
    <property type="entry name" value="ATP-BINDING CASSETTE SUB-FAMILY B MEMBER 10, MITOCHONDRIAL"/>
    <property type="match status" value="1"/>
</dbReference>
<dbReference type="PROSITE" id="PS50929">
    <property type="entry name" value="ABC_TM1F"/>
    <property type="match status" value="2"/>
</dbReference>
<dbReference type="InterPro" id="IPR003439">
    <property type="entry name" value="ABC_transporter-like_ATP-bd"/>
</dbReference>
<evidence type="ECO:0000256" key="3">
    <source>
        <dbReference type="ARBA" id="ARBA00022475"/>
    </source>
</evidence>
<gene>
    <name evidence="14" type="ORF">GCM10011581_46400</name>
</gene>
<evidence type="ECO:0000256" key="7">
    <source>
        <dbReference type="ARBA" id="ARBA00022989"/>
    </source>
</evidence>
<keyword evidence="3" id="KW-1003">Cell membrane</keyword>
<feature type="domain" description="ABC transmembrane type-1" evidence="13">
    <location>
        <begin position="688"/>
        <end position="970"/>
    </location>
</feature>
<feature type="transmembrane region" description="Helical" evidence="11">
    <location>
        <begin position="797"/>
        <end position="821"/>
    </location>
</feature>
<dbReference type="InterPro" id="IPR011527">
    <property type="entry name" value="ABC1_TM_dom"/>
</dbReference>
<evidence type="ECO:0000256" key="10">
    <source>
        <dbReference type="SAM" id="MobiDB-lite"/>
    </source>
</evidence>
<dbReference type="CDD" id="cd18543">
    <property type="entry name" value="ABC_6TM_Rv0194_D1_like"/>
    <property type="match status" value="1"/>
</dbReference>
<dbReference type="CDD" id="cd18546">
    <property type="entry name" value="ABC_6TM_Rv0194_D2_like"/>
    <property type="match status" value="1"/>
</dbReference>
<keyword evidence="2" id="KW-0813">Transport</keyword>
<feature type="transmembrane region" description="Helical" evidence="11">
    <location>
        <begin position="64"/>
        <end position="84"/>
    </location>
</feature>
<comment type="caution">
    <text evidence="14">The sequence shown here is derived from an EMBL/GenBank/DDBJ whole genome shotgun (WGS) entry which is preliminary data.</text>
</comment>
<dbReference type="EMBL" id="BMMT01000022">
    <property type="protein sequence ID" value="GGJ04126.1"/>
    <property type="molecule type" value="Genomic_DNA"/>
</dbReference>
<feature type="transmembrane region" description="Helical" evidence="11">
    <location>
        <begin position="134"/>
        <end position="155"/>
    </location>
</feature>
<feature type="transmembrane region" description="Helical" evidence="11">
    <location>
        <begin position="939"/>
        <end position="958"/>
    </location>
</feature>
<keyword evidence="7 11" id="KW-1133">Transmembrane helix</keyword>
<feature type="compositionally biased region" description="Basic and acidic residues" evidence="10">
    <location>
        <begin position="589"/>
        <end position="599"/>
    </location>
</feature>
<feature type="transmembrane region" description="Helical" evidence="11">
    <location>
        <begin position="249"/>
        <end position="274"/>
    </location>
</feature>
<dbReference type="InterPro" id="IPR036640">
    <property type="entry name" value="ABC1_TM_sf"/>
</dbReference>
<dbReference type="PANTHER" id="PTHR43394">
    <property type="entry name" value="ATP-DEPENDENT PERMEASE MDL1, MITOCHONDRIAL"/>
    <property type="match status" value="1"/>
</dbReference>
<keyword evidence="8 11" id="KW-0472">Membrane</keyword>
<evidence type="ECO:0000313" key="14">
    <source>
        <dbReference type="EMBL" id="GGJ04126.1"/>
    </source>
</evidence>
<dbReference type="Pfam" id="PF00664">
    <property type="entry name" value="ABC_membrane"/>
    <property type="match status" value="2"/>
</dbReference>
<evidence type="ECO:0000256" key="8">
    <source>
        <dbReference type="ARBA" id="ARBA00023136"/>
    </source>
</evidence>
<evidence type="ECO:0000259" key="13">
    <source>
        <dbReference type="PROSITE" id="PS50929"/>
    </source>
</evidence>
<evidence type="ECO:0000313" key="15">
    <source>
        <dbReference type="Proteomes" id="UP000597989"/>
    </source>
</evidence>
<feature type="transmembrane region" description="Helical" evidence="11">
    <location>
        <begin position="827"/>
        <end position="845"/>
    </location>
</feature>
<sequence>MSDSGSPPSTGGWIRRLFAACRRHPVALCLAMGASVTAVGLEALVPLLTKLAVDDAVANSTDRLWWIVLALVGLGLFRFGSAFVRRYSAGRLALDVQHDLRRAVFAAMQRLDGGKQDALRTGQVVSRSISDLQLVHSLLAMLPLAAGTAVLALFALAAMLWLSPLLTVVALVVAPLIAVVSARSKKSLFPATWSAQQRAADIAQQVEETVTGVRVVKGFGQEEREVGRLEARARRLFAERLRAARMTSLPAASLAALPSAGQVGVLGLGGWMVLQGQVSLGTFVAFAGYVAMLSGPARMLSSVMIQAQLARAGVERIHELIDSQPEVQDKPDAAVLPAGPLQVRLTDVSFGYTRDQPVLNNASLHVRPGETVALVGPAGSGKSTVSLLLPRFYDVHSGSITIGPEGDGSPGHDIRDLRLDSLRSAVGVVFEEAFLFSDTIRGNIAYGRPDATEAEIVAAAKAAEAHDFITALADGYDTVVGERGLTLSGGQRQRVALARALLSNPRILVLDDATSAVDPATEAAIHDTLRSVTAQRTTLLIAHRRSTLALADRIAVLDEGRVVDVGTEQELTQRCELFRSLLAGPGESIDDRCDGRDSADGAGTTPELWPPVEKDEFAFASSAPTPAGPRAMGGMGGMVMPPTPELVEGIRTLPPATDQPVLRDEDPTAPDPRFRLARLLRPIRWGLLLTVLLVAGDALTSVLLPSLVRHGIDGGVSAGDVDVLWVATGVGALVVAAGWLVVKLQTVVTARTGETLLYLLRLRSFAHLQRLGLDYYERELAGRIMTRMTTDVDALSTFLQTGLATFVVSALTLVGISGALLVTDVSLALVALAVLPVLVVATVLFRRVSSTAYAEARERVSTVNADLQENVSGMRVAQAHRREGHAAKAFAQRSDAYRRSRLRAQRYIATYFPFVALLSEIAQAAVLGVGAARVASGDLTAGVLVAFLLYLGLFFSPVQQLSGVFDGYQQAKVGLRRIADLLRTPTSVPEAAEPVPVPPRFDGEVELRGVSFRYPGTDQFALRDIELRVPPGETVALVGATGAGKSTLIKLIARFYDATEGSVLVDGVDIRRYDLAAFHQRLAVVPQEGHLFTGDIATNIAYARPDATPAEIEAAARAVGALPGIAMLPHGFRQQVGERGRGLSAGQRQLVALARAQLVDPDILLLDEATAALDPATESMVIAASDRLAARRTTFVVAHRLATAARADRIVVVDGGRIVEQGTHDDLLDAGGHYARLWRAASADAEPDELDATNIA</sequence>
<dbReference type="Gene3D" id="1.20.1560.10">
    <property type="entry name" value="ABC transporter type 1, transmembrane domain"/>
    <property type="match status" value="2"/>
</dbReference>
<dbReference type="Gene3D" id="3.40.50.300">
    <property type="entry name" value="P-loop containing nucleotide triphosphate hydrolases"/>
    <property type="match status" value="2"/>
</dbReference>
<dbReference type="SUPFAM" id="SSF90123">
    <property type="entry name" value="ABC transporter transmembrane region"/>
    <property type="match status" value="2"/>
</dbReference>
<feature type="transmembrane region" description="Helical" evidence="11">
    <location>
        <begin position="908"/>
        <end position="927"/>
    </location>
</feature>
<dbReference type="GO" id="GO:0016887">
    <property type="term" value="F:ATP hydrolysis activity"/>
    <property type="evidence" value="ECO:0007669"/>
    <property type="project" value="InterPro"/>
</dbReference>
<dbReference type="InterPro" id="IPR027417">
    <property type="entry name" value="P-loop_NTPase"/>
</dbReference>
<dbReference type="FunFam" id="3.40.50.300:FF:000299">
    <property type="entry name" value="ABC transporter ATP-binding protein/permease"/>
    <property type="match status" value="2"/>
</dbReference>
<keyword evidence="5" id="KW-0547">Nucleotide-binding</keyword>
<feature type="transmembrane region" description="Helical" evidence="11">
    <location>
        <begin position="25"/>
        <end position="44"/>
    </location>
</feature>
<evidence type="ECO:0000256" key="5">
    <source>
        <dbReference type="ARBA" id="ARBA00022741"/>
    </source>
</evidence>
<dbReference type="Proteomes" id="UP000597989">
    <property type="component" value="Unassembled WGS sequence"/>
</dbReference>
<dbReference type="InterPro" id="IPR039421">
    <property type="entry name" value="Type_1_exporter"/>
</dbReference>
<evidence type="ECO:0000259" key="12">
    <source>
        <dbReference type="PROSITE" id="PS50893"/>
    </source>
</evidence>
<dbReference type="GO" id="GO:0005886">
    <property type="term" value="C:plasma membrane"/>
    <property type="evidence" value="ECO:0007669"/>
    <property type="project" value="UniProtKB-SubCell"/>
</dbReference>
<dbReference type="GO" id="GO:0005524">
    <property type="term" value="F:ATP binding"/>
    <property type="evidence" value="ECO:0007669"/>
    <property type="project" value="UniProtKB-KW"/>
</dbReference>
<keyword evidence="4 11" id="KW-0812">Transmembrane</keyword>
<feature type="transmembrane region" description="Helical" evidence="11">
    <location>
        <begin position="280"/>
        <end position="301"/>
    </location>
</feature>
<keyword evidence="6" id="KW-0067">ATP-binding</keyword>
<feature type="domain" description="ABC transporter" evidence="12">
    <location>
        <begin position="1005"/>
        <end position="1240"/>
    </location>
</feature>
<evidence type="ECO:0000256" key="1">
    <source>
        <dbReference type="ARBA" id="ARBA00004651"/>
    </source>
</evidence>
<feature type="domain" description="ABC transporter" evidence="12">
    <location>
        <begin position="343"/>
        <end position="584"/>
    </location>
</feature>
<dbReference type="InterPro" id="IPR003593">
    <property type="entry name" value="AAA+_ATPase"/>
</dbReference>
<dbReference type="GO" id="GO:0015421">
    <property type="term" value="F:ABC-type oligopeptide transporter activity"/>
    <property type="evidence" value="ECO:0007669"/>
    <property type="project" value="TreeGrafter"/>
</dbReference>
<dbReference type="SUPFAM" id="SSF52540">
    <property type="entry name" value="P-loop containing nucleoside triphosphate hydrolases"/>
    <property type="match status" value="2"/>
</dbReference>
<dbReference type="PROSITE" id="PS50893">
    <property type="entry name" value="ABC_TRANSPORTER_2"/>
    <property type="match status" value="2"/>
</dbReference>
<feature type="transmembrane region" description="Helical" evidence="11">
    <location>
        <begin position="683"/>
        <end position="703"/>
    </location>
</feature>
<dbReference type="SMART" id="SM00382">
    <property type="entry name" value="AAA"/>
    <property type="match status" value="2"/>
</dbReference>
<dbReference type="AlphaFoldDB" id="A0A917K8R9"/>
<comment type="similarity">
    <text evidence="9">Belongs to the ABC transporter superfamily. Lipid exporter (TC 3.A.1.106) family.</text>
</comment>
<evidence type="ECO:0000256" key="4">
    <source>
        <dbReference type="ARBA" id="ARBA00022692"/>
    </source>
</evidence>
<feature type="domain" description="ABC transmembrane type-1" evidence="13">
    <location>
        <begin position="30"/>
        <end position="309"/>
    </location>
</feature>
<comment type="subcellular location">
    <subcellularLocation>
        <location evidence="1">Cell membrane</location>
        <topology evidence="1">Multi-pass membrane protein</topology>
    </subcellularLocation>
</comment>
<feature type="transmembrane region" description="Helical" evidence="11">
    <location>
        <begin position="723"/>
        <end position="742"/>
    </location>
</feature>
<evidence type="ECO:0000256" key="9">
    <source>
        <dbReference type="ARBA" id="ARBA00061644"/>
    </source>
</evidence>
<reference evidence="14 15" key="1">
    <citation type="journal article" date="2014" name="Int. J. Syst. Evol. Microbiol.">
        <title>Complete genome sequence of Corynebacterium casei LMG S-19264T (=DSM 44701T), isolated from a smear-ripened cheese.</title>
        <authorList>
            <consortium name="US DOE Joint Genome Institute (JGI-PGF)"/>
            <person name="Walter F."/>
            <person name="Albersmeier A."/>
            <person name="Kalinowski J."/>
            <person name="Ruckert C."/>
        </authorList>
    </citation>
    <scope>NUCLEOTIDE SEQUENCE [LARGE SCALE GENOMIC DNA]</scope>
    <source>
        <strain evidence="14 15">CGMCC 4.7206</strain>
    </source>
</reference>
<dbReference type="Pfam" id="PF00005">
    <property type="entry name" value="ABC_tran"/>
    <property type="match status" value="2"/>
</dbReference>
<dbReference type="PROSITE" id="PS00211">
    <property type="entry name" value="ABC_TRANSPORTER_1"/>
    <property type="match status" value="1"/>
</dbReference>
<evidence type="ECO:0000256" key="6">
    <source>
        <dbReference type="ARBA" id="ARBA00022840"/>
    </source>
</evidence>
<proteinExistence type="inferred from homology"/>
<dbReference type="RefSeq" id="WP_188991185.1">
    <property type="nucleotide sequence ID" value="NZ_BMMT01000022.1"/>
</dbReference>